<protein>
    <submittedName>
        <fullName evidence="7">Response regulator transcription factor</fullName>
    </submittedName>
</protein>
<evidence type="ECO:0000256" key="1">
    <source>
        <dbReference type="ARBA" id="ARBA00023015"/>
    </source>
</evidence>
<dbReference type="Pfam" id="PF00196">
    <property type="entry name" value="GerE"/>
    <property type="match status" value="1"/>
</dbReference>
<dbReference type="PROSITE" id="PS50043">
    <property type="entry name" value="HTH_LUXR_2"/>
    <property type="match status" value="1"/>
</dbReference>
<dbReference type="PROSITE" id="PS00622">
    <property type="entry name" value="HTH_LUXR_1"/>
    <property type="match status" value="1"/>
</dbReference>
<feature type="domain" description="HTH luxR-type" evidence="5">
    <location>
        <begin position="155"/>
        <end position="220"/>
    </location>
</feature>
<comment type="caution">
    <text evidence="7">The sequence shown here is derived from an EMBL/GenBank/DDBJ whole genome shotgun (WGS) entry which is preliminary data.</text>
</comment>
<dbReference type="GO" id="GO:0000160">
    <property type="term" value="P:phosphorelay signal transduction system"/>
    <property type="evidence" value="ECO:0007669"/>
    <property type="project" value="InterPro"/>
</dbReference>
<proteinExistence type="predicted"/>
<keyword evidence="2" id="KW-0238">DNA-binding</keyword>
<evidence type="ECO:0000256" key="2">
    <source>
        <dbReference type="ARBA" id="ARBA00023125"/>
    </source>
</evidence>
<accession>A0A5C4VR40</accession>
<dbReference type="AlphaFoldDB" id="A0A5C4VR40"/>
<dbReference type="InterPro" id="IPR016032">
    <property type="entry name" value="Sig_transdc_resp-reg_C-effctor"/>
</dbReference>
<dbReference type="PANTHER" id="PTHR44688:SF16">
    <property type="entry name" value="DNA-BINDING TRANSCRIPTIONAL ACTIVATOR DEVR_DOSR"/>
    <property type="match status" value="1"/>
</dbReference>
<dbReference type="PRINTS" id="PR00038">
    <property type="entry name" value="HTHLUXR"/>
</dbReference>
<dbReference type="PANTHER" id="PTHR44688">
    <property type="entry name" value="DNA-BINDING TRANSCRIPTIONAL ACTIVATOR DEVR_DOSR"/>
    <property type="match status" value="1"/>
</dbReference>
<dbReference type="GO" id="GO:0006355">
    <property type="term" value="P:regulation of DNA-templated transcription"/>
    <property type="evidence" value="ECO:0007669"/>
    <property type="project" value="InterPro"/>
</dbReference>
<dbReference type="PROSITE" id="PS50110">
    <property type="entry name" value="RESPONSE_REGULATORY"/>
    <property type="match status" value="1"/>
</dbReference>
<dbReference type="SMART" id="SM00421">
    <property type="entry name" value="HTH_LUXR"/>
    <property type="match status" value="1"/>
</dbReference>
<feature type="modified residue" description="4-aspartylphosphate" evidence="4">
    <location>
        <position position="63"/>
    </location>
</feature>
<name>A0A5C4VR40_9ACTN</name>
<evidence type="ECO:0000256" key="4">
    <source>
        <dbReference type="PROSITE-ProRule" id="PRU00169"/>
    </source>
</evidence>
<dbReference type="Gene3D" id="3.40.50.2300">
    <property type="match status" value="1"/>
</dbReference>
<dbReference type="InterPro" id="IPR000792">
    <property type="entry name" value="Tscrpt_reg_LuxR_C"/>
</dbReference>
<evidence type="ECO:0000259" key="5">
    <source>
        <dbReference type="PROSITE" id="PS50043"/>
    </source>
</evidence>
<evidence type="ECO:0000313" key="7">
    <source>
        <dbReference type="EMBL" id="TNM38301.1"/>
    </source>
</evidence>
<dbReference type="Proteomes" id="UP000313231">
    <property type="component" value="Unassembled WGS sequence"/>
</dbReference>
<reference evidence="7 8" key="1">
    <citation type="journal article" date="2016" name="Int. J. Syst. Evol. Microbiol.">
        <title>Nocardioides albidus sp. nov., an actinobacterium isolated from garden soil.</title>
        <authorList>
            <person name="Singh H."/>
            <person name="Du J."/>
            <person name="Trinh H."/>
            <person name="Won K."/>
            <person name="Yang J.E."/>
            <person name="Yin C."/>
            <person name="Kook M."/>
            <person name="Yi T.H."/>
        </authorList>
    </citation>
    <scope>NUCLEOTIDE SEQUENCE [LARGE SCALE GENOMIC DNA]</scope>
    <source>
        <strain evidence="7 8">CCTCC AB 2015297</strain>
    </source>
</reference>
<organism evidence="7 8">
    <name type="scientific">Nocardioides albidus</name>
    <dbReference type="NCBI Taxonomy" id="1517589"/>
    <lineage>
        <taxon>Bacteria</taxon>
        <taxon>Bacillati</taxon>
        <taxon>Actinomycetota</taxon>
        <taxon>Actinomycetes</taxon>
        <taxon>Propionibacteriales</taxon>
        <taxon>Nocardioidaceae</taxon>
        <taxon>Nocardioides</taxon>
    </lineage>
</organism>
<dbReference type="OrthoDB" id="3822649at2"/>
<keyword evidence="4" id="KW-0597">Phosphoprotein</keyword>
<keyword evidence="8" id="KW-1185">Reference proteome</keyword>
<dbReference type="EMBL" id="VDMP01000025">
    <property type="protein sequence ID" value="TNM38301.1"/>
    <property type="molecule type" value="Genomic_DNA"/>
</dbReference>
<keyword evidence="1" id="KW-0805">Transcription regulation</keyword>
<evidence type="ECO:0000259" key="6">
    <source>
        <dbReference type="PROSITE" id="PS50110"/>
    </source>
</evidence>
<dbReference type="InterPro" id="IPR011006">
    <property type="entry name" value="CheY-like_superfamily"/>
</dbReference>
<dbReference type="SUPFAM" id="SSF52172">
    <property type="entry name" value="CheY-like"/>
    <property type="match status" value="1"/>
</dbReference>
<evidence type="ECO:0000313" key="8">
    <source>
        <dbReference type="Proteomes" id="UP000313231"/>
    </source>
</evidence>
<evidence type="ECO:0000256" key="3">
    <source>
        <dbReference type="ARBA" id="ARBA00023163"/>
    </source>
</evidence>
<gene>
    <name evidence="7" type="ORF">FHP29_13575</name>
</gene>
<feature type="domain" description="Response regulatory" evidence="6">
    <location>
        <begin position="9"/>
        <end position="127"/>
    </location>
</feature>
<dbReference type="InterPro" id="IPR001789">
    <property type="entry name" value="Sig_transdc_resp-reg_receiver"/>
</dbReference>
<keyword evidence="3" id="KW-0804">Transcription</keyword>
<dbReference type="SUPFAM" id="SSF46894">
    <property type="entry name" value="C-terminal effector domain of the bipartite response regulators"/>
    <property type="match status" value="1"/>
</dbReference>
<dbReference type="GO" id="GO:0003677">
    <property type="term" value="F:DNA binding"/>
    <property type="evidence" value="ECO:0007669"/>
    <property type="project" value="UniProtKB-KW"/>
</dbReference>
<dbReference type="Pfam" id="PF00072">
    <property type="entry name" value="Response_reg"/>
    <property type="match status" value="1"/>
</dbReference>
<sequence>MVTGAGRTRVLVVDDHVLFADSLTLALSLESHDALTVAPGDFGSVAALLSRIHRFRPGIVLLDLDLGSLGDGRRLIEPLTRSGVQVVVVTGSTDRGRWGECLDLGARQVLSKSGPLSSILATIRAIGRGSPVISAEERRELIALAREQSRERLAARERLERLSRREAVVLGRLLRGETVRQVADALVVSEGTVRSQVKAILAKLEVSSQIAAVGLANRVGWRPPA</sequence>
<dbReference type="SMART" id="SM00448">
    <property type="entry name" value="REC"/>
    <property type="match status" value="1"/>
</dbReference>